<accession>A0A2R5G806</accession>
<evidence type="ECO:0000313" key="4">
    <source>
        <dbReference type="Proteomes" id="UP000241890"/>
    </source>
</evidence>
<feature type="region of interest" description="Disordered" evidence="2">
    <location>
        <begin position="1"/>
        <end position="26"/>
    </location>
</feature>
<protein>
    <recommendedName>
        <fullName evidence="5">BZIP domain-containing protein</fullName>
    </recommendedName>
</protein>
<dbReference type="CDD" id="cd14686">
    <property type="entry name" value="bZIP"/>
    <property type="match status" value="1"/>
</dbReference>
<keyword evidence="4" id="KW-1185">Reference proteome</keyword>
<feature type="compositionally biased region" description="Low complexity" evidence="2">
    <location>
        <begin position="137"/>
        <end position="148"/>
    </location>
</feature>
<feature type="compositionally biased region" description="Acidic residues" evidence="2">
    <location>
        <begin position="100"/>
        <end position="109"/>
    </location>
</feature>
<comment type="caution">
    <text evidence="3">The sequence shown here is derived from an EMBL/GenBank/DDBJ whole genome shotgun (WGS) entry which is preliminary data.</text>
</comment>
<feature type="region of interest" description="Disordered" evidence="2">
    <location>
        <begin position="487"/>
        <end position="507"/>
    </location>
</feature>
<evidence type="ECO:0000313" key="3">
    <source>
        <dbReference type="EMBL" id="GBG24171.1"/>
    </source>
</evidence>
<evidence type="ECO:0000256" key="2">
    <source>
        <dbReference type="SAM" id="MobiDB-lite"/>
    </source>
</evidence>
<feature type="coiled-coil region" evidence="1">
    <location>
        <begin position="180"/>
        <end position="214"/>
    </location>
</feature>
<name>A0A2R5G806_9STRA</name>
<feature type="compositionally biased region" description="Polar residues" evidence="2">
    <location>
        <begin position="124"/>
        <end position="136"/>
    </location>
</feature>
<proteinExistence type="predicted"/>
<gene>
    <name evidence="3" type="ORF">FCC1311_003892</name>
</gene>
<keyword evidence="1" id="KW-0175">Coiled coil</keyword>
<dbReference type="InParanoid" id="A0A2R5G806"/>
<feature type="region of interest" description="Disordered" evidence="2">
    <location>
        <begin position="92"/>
        <end position="167"/>
    </location>
</feature>
<organism evidence="3 4">
    <name type="scientific">Hondaea fermentalgiana</name>
    <dbReference type="NCBI Taxonomy" id="2315210"/>
    <lineage>
        <taxon>Eukaryota</taxon>
        <taxon>Sar</taxon>
        <taxon>Stramenopiles</taxon>
        <taxon>Bigyra</taxon>
        <taxon>Labyrinthulomycetes</taxon>
        <taxon>Thraustochytrida</taxon>
        <taxon>Thraustochytriidae</taxon>
        <taxon>Hondaea</taxon>
    </lineage>
</organism>
<evidence type="ECO:0008006" key="5">
    <source>
        <dbReference type="Google" id="ProtNLM"/>
    </source>
</evidence>
<dbReference type="Proteomes" id="UP000241890">
    <property type="component" value="Unassembled WGS sequence"/>
</dbReference>
<sequence length="611" mass="67002">MNFAISGKHRANPQNGITGSDRPRRLGVRPATLVFAESGPTEVATFERDVREDTMASFWDEDDGAPPETFYNGAFYPSELVLSPKDQEIISSASRPASEDEREEEEGDIDQTSSAAKDAISLVKSPTTSEPASGFTSAAVLPAAASSSDDTDAENRIEKGPAGSKARRRAIVAASSRATRAKRKCEREELQRRNMILEQEREMYLGRIAQLQTEVQAFRDLGAVNLQRENELLRVEIRKHRAFLKKLKETTTEAPNLTAEEQFRLIHSGSASVVGQVVGLVFTSVADKSWNWHTMKVPAHDGSAVECNVGLQALPLNCEARDSKRGNYRIDLPWRPDTPMDMKNRIWTAWSHPEVTAALYSPDMRNIKVKITEIPTGFEKVKRDGDPEMRVFRYLEENTFGTRQRREFIYTITWRATKLFTPTNFPVSAGKDQTATGASAYARSADLNVDLNLDGGYGATDQSDFDAEAAVAEAQAAVEAAASNLESGLGARSSTSTPRPAIDPLETVSADDPEASLIVCSFTTTDDVGLQPAQDGVHRIRAPLIEGHVLRPGTDGKGCLWTIIHSCPLLENGFAHMTPTQFVNDDFTIGPTAVALVNSNVRAMNSIELKK</sequence>
<evidence type="ECO:0000256" key="1">
    <source>
        <dbReference type="SAM" id="Coils"/>
    </source>
</evidence>
<reference evidence="3 4" key="1">
    <citation type="submission" date="2017-12" db="EMBL/GenBank/DDBJ databases">
        <title>Sequencing, de novo assembly and annotation of complete genome of a new Thraustochytrid species, strain FCC1311.</title>
        <authorList>
            <person name="Sedici K."/>
            <person name="Godart F."/>
            <person name="Aiese Cigliano R."/>
            <person name="Sanseverino W."/>
            <person name="Barakat M."/>
            <person name="Ortet P."/>
            <person name="Marechal E."/>
            <person name="Cagnac O."/>
            <person name="Amato A."/>
        </authorList>
    </citation>
    <scope>NUCLEOTIDE SEQUENCE [LARGE SCALE GENOMIC DNA]</scope>
</reference>
<dbReference type="EMBL" id="BEYU01000004">
    <property type="protein sequence ID" value="GBG24171.1"/>
    <property type="molecule type" value="Genomic_DNA"/>
</dbReference>
<dbReference type="AlphaFoldDB" id="A0A2R5G806"/>